<dbReference type="Proteomes" id="UP001470230">
    <property type="component" value="Unassembled WGS sequence"/>
</dbReference>
<keyword evidence="2" id="KW-1003">Cell membrane</keyword>
<gene>
    <name evidence="7" type="ORF">M9Y10_026739</name>
</gene>
<comment type="caution">
    <text evidence="7">The sequence shown here is derived from an EMBL/GenBank/DDBJ whole genome shotgun (WGS) entry which is preliminary data.</text>
</comment>
<sequence>MIVKMFKVFCMPFMLIVLGFALPLYKKAQEKKKNATKAGHDRDKSTYEKCTEFWGKVTIPYFTFLFILFTIVNSYTNISQKAHDILNEIIINFLSA</sequence>
<evidence type="ECO:0000256" key="4">
    <source>
        <dbReference type="ARBA" id="ARBA00022989"/>
    </source>
</evidence>
<feature type="transmembrane region" description="Helical" evidence="6">
    <location>
        <begin position="6"/>
        <end position="25"/>
    </location>
</feature>
<keyword evidence="4 6" id="KW-1133">Transmembrane helix</keyword>
<evidence type="ECO:0000256" key="1">
    <source>
        <dbReference type="ARBA" id="ARBA00004651"/>
    </source>
</evidence>
<keyword evidence="8" id="KW-1185">Reference proteome</keyword>
<name>A0ABR2H8S3_9EUKA</name>
<organism evidence="7 8">
    <name type="scientific">Tritrichomonas musculus</name>
    <dbReference type="NCBI Taxonomy" id="1915356"/>
    <lineage>
        <taxon>Eukaryota</taxon>
        <taxon>Metamonada</taxon>
        <taxon>Parabasalia</taxon>
        <taxon>Tritrichomonadida</taxon>
        <taxon>Tritrichomonadidae</taxon>
        <taxon>Tritrichomonas</taxon>
    </lineage>
</organism>
<evidence type="ECO:0000256" key="3">
    <source>
        <dbReference type="ARBA" id="ARBA00022692"/>
    </source>
</evidence>
<accession>A0ABR2H8S3</accession>
<reference evidence="7 8" key="1">
    <citation type="submission" date="2024-04" db="EMBL/GenBank/DDBJ databases">
        <title>Tritrichomonas musculus Genome.</title>
        <authorList>
            <person name="Alves-Ferreira E."/>
            <person name="Grigg M."/>
            <person name="Lorenzi H."/>
            <person name="Galac M."/>
        </authorList>
    </citation>
    <scope>NUCLEOTIDE SEQUENCE [LARGE SCALE GENOMIC DNA]</scope>
    <source>
        <strain evidence="7 8">EAF2021</strain>
    </source>
</reference>
<dbReference type="EMBL" id="JAPFFF010000040">
    <property type="protein sequence ID" value="KAK8841790.1"/>
    <property type="molecule type" value="Genomic_DNA"/>
</dbReference>
<evidence type="ECO:0000256" key="2">
    <source>
        <dbReference type="ARBA" id="ARBA00022475"/>
    </source>
</evidence>
<evidence type="ECO:0000313" key="7">
    <source>
        <dbReference type="EMBL" id="KAK8841790.1"/>
    </source>
</evidence>
<feature type="transmembrane region" description="Helical" evidence="6">
    <location>
        <begin position="53"/>
        <end position="72"/>
    </location>
</feature>
<evidence type="ECO:0000256" key="6">
    <source>
        <dbReference type="SAM" id="Phobius"/>
    </source>
</evidence>
<evidence type="ECO:0000256" key="5">
    <source>
        <dbReference type="ARBA" id="ARBA00023136"/>
    </source>
</evidence>
<keyword evidence="3 6" id="KW-0812">Transmembrane</keyword>
<dbReference type="InterPro" id="IPR018383">
    <property type="entry name" value="UPF0324_pro"/>
</dbReference>
<comment type="subcellular location">
    <subcellularLocation>
        <location evidence="1">Cell membrane</location>
        <topology evidence="1">Multi-pass membrane protein</topology>
    </subcellularLocation>
</comment>
<proteinExistence type="predicted"/>
<protein>
    <submittedName>
        <fullName evidence="7">Uncharacterized protein</fullName>
    </submittedName>
</protein>
<evidence type="ECO:0000313" key="8">
    <source>
        <dbReference type="Proteomes" id="UP001470230"/>
    </source>
</evidence>
<dbReference type="Pfam" id="PF03601">
    <property type="entry name" value="Cons_hypoth698"/>
    <property type="match status" value="1"/>
</dbReference>
<keyword evidence="5 6" id="KW-0472">Membrane</keyword>